<gene>
    <name evidence="8" type="ORF">HOO65_040538</name>
</gene>
<accession>A0ABR4MIW3</accession>
<proteinExistence type="inferred from homology"/>
<dbReference type="InterPro" id="IPR050121">
    <property type="entry name" value="Cytochrome_P450_monoxygenase"/>
</dbReference>
<keyword evidence="7" id="KW-1133">Transmembrane helix</keyword>
<keyword evidence="7" id="KW-0812">Transmembrane</keyword>
<dbReference type="InterPro" id="IPR036396">
    <property type="entry name" value="Cyt_P450_sf"/>
</dbReference>
<reference evidence="8 9" key="1">
    <citation type="submission" date="2020-05" db="EMBL/GenBank/DDBJ databases">
        <title>Ceratocystis lukuohia genome.</title>
        <authorList>
            <person name="Harrington T.C."/>
            <person name="Kim K."/>
            <person name="Mayers C.G."/>
        </authorList>
    </citation>
    <scope>NUCLEOTIDE SEQUENCE [LARGE SCALE GENOMIC DNA]</scope>
    <source>
        <strain evidence="8 9">C4212</strain>
    </source>
</reference>
<evidence type="ECO:0000256" key="5">
    <source>
        <dbReference type="ARBA" id="ARBA00023004"/>
    </source>
</evidence>
<sequence length="611" mass="67002">MVAYRDVTHTLAVASEVVRASLISALLATGRFAMYFSIFACISIASTCVYRLYFHPLSHIPGPRLAAVSNIWLAVHSRNGRMFHLSKEIHEQYGPVVRLGPNEIWVCSEEGIRAIYATNPPSMPSISSAPGSTGNGPLNKSEFYLASALQPPVRNLFGRVVAEKDSLDLLSERDGVKYRRQRRMLGSVYSAAAMAKLRPSVKAVVEKAILRIKSVQQDSRNLKGDKEKLTADSQTRSIQSQGLEALDIREWTHIIAIEALSASVLSWSPGFLRDGTDHHTGEHGYLTWRRRSVFGLFPLATKAGQASKATGRLWGRLWGITFPTPKGFRPFFPGVYRQVKRRINLLVPTHSNPKPKGDARQDLLFSLIQLHLEKPEFTDEYLRRMAVTNFGAGHETLAATLTAALALIAMEPGVQQKVYEEMQLQQAEDSATSVDENTASANGKGGNARDKPMGYTYLQACIKESQRLFPVISMSMSRVVGPGGLCFGGYTFPPETTIGCSPTAIHRSMQLVGPDSYSFRPERWLVPISSPTSAASSTTIRPHSSASPCPDDCEPRAPTWTLASGLQVPAYCETESPADARLRIAALERNSLAWGAPGHTCPGRHLAELVT</sequence>
<evidence type="ECO:0000256" key="1">
    <source>
        <dbReference type="ARBA" id="ARBA00001971"/>
    </source>
</evidence>
<dbReference type="RefSeq" id="XP_070859381.1">
    <property type="nucleotide sequence ID" value="XM_071002643.1"/>
</dbReference>
<dbReference type="InterPro" id="IPR001128">
    <property type="entry name" value="Cyt_P450"/>
</dbReference>
<evidence type="ECO:0000256" key="2">
    <source>
        <dbReference type="ARBA" id="ARBA00010617"/>
    </source>
</evidence>
<dbReference type="PANTHER" id="PTHR24305">
    <property type="entry name" value="CYTOCHROME P450"/>
    <property type="match status" value="1"/>
</dbReference>
<comment type="caution">
    <text evidence="8">The sequence shown here is derived from an EMBL/GenBank/DDBJ whole genome shotgun (WGS) entry which is preliminary data.</text>
</comment>
<organism evidence="8 9">
    <name type="scientific">Ceratocystis lukuohia</name>
    <dbReference type="NCBI Taxonomy" id="2019550"/>
    <lineage>
        <taxon>Eukaryota</taxon>
        <taxon>Fungi</taxon>
        <taxon>Dikarya</taxon>
        <taxon>Ascomycota</taxon>
        <taxon>Pezizomycotina</taxon>
        <taxon>Sordariomycetes</taxon>
        <taxon>Hypocreomycetidae</taxon>
        <taxon>Microascales</taxon>
        <taxon>Ceratocystidaceae</taxon>
        <taxon>Ceratocystis</taxon>
    </lineage>
</organism>
<keyword evidence="5" id="KW-0408">Iron</keyword>
<feature type="compositionally biased region" description="Low complexity" evidence="6">
    <location>
        <begin position="531"/>
        <end position="540"/>
    </location>
</feature>
<evidence type="ECO:0000313" key="9">
    <source>
        <dbReference type="Proteomes" id="UP001610728"/>
    </source>
</evidence>
<name>A0ABR4MIW3_9PEZI</name>
<keyword evidence="3" id="KW-0349">Heme</keyword>
<feature type="region of interest" description="Disordered" evidence="6">
    <location>
        <begin position="427"/>
        <end position="449"/>
    </location>
</feature>
<evidence type="ECO:0000313" key="8">
    <source>
        <dbReference type="EMBL" id="KAL2888201.1"/>
    </source>
</evidence>
<evidence type="ECO:0000256" key="3">
    <source>
        <dbReference type="ARBA" id="ARBA00022617"/>
    </source>
</evidence>
<keyword evidence="7" id="KW-0472">Membrane</keyword>
<dbReference type="PANTHER" id="PTHR24305:SF232">
    <property type="entry name" value="P450, PUTATIVE (EUROFUNG)-RELATED"/>
    <property type="match status" value="1"/>
</dbReference>
<feature type="compositionally biased region" description="Polar residues" evidence="6">
    <location>
        <begin position="427"/>
        <end position="441"/>
    </location>
</feature>
<dbReference type="Gene3D" id="1.10.630.10">
    <property type="entry name" value="Cytochrome P450"/>
    <property type="match status" value="1"/>
</dbReference>
<feature type="transmembrane region" description="Helical" evidence="7">
    <location>
        <begin position="32"/>
        <end position="54"/>
    </location>
</feature>
<evidence type="ECO:0000256" key="4">
    <source>
        <dbReference type="ARBA" id="ARBA00022723"/>
    </source>
</evidence>
<dbReference type="GeneID" id="98118314"/>
<dbReference type="EMBL" id="JABSNW010000004">
    <property type="protein sequence ID" value="KAL2888201.1"/>
    <property type="molecule type" value="Genomic_DNA"/>
</dbReference>
<dbReference type="Pfam" id="PF00067">
    <property type="entry name" value="p450"/>
    <property type="match status" value="1"/>
</dbReference>
<evidence type="ECO:0000256" key="6">
    <source>
        <dbReference type="SAM" id="MobiDB-lite"/>
    </source>
</evidence>
<dbReference type="Proteomes" id="UP001610728">
    <property type="component" value="Unassembled WGS sequence"/>
</dbReference>
<comment type="similarity">
    <text evidence="2">Belongs to the cytochrome P450 family.</text>
</comment>
<evidence type="ECO:0000256" key="7">
    <source>
        <dbReference type="SAM" id="Phobius"/>
    </source>
</evidence>
<protein>
    <submittedName>
        <fullName evidence="8">Cytochrome P450</fullName>
    </submittedName>
</protein>
<keyword evidence="9" id="KW-1185">Reference proteome</keyword>
<keyword evidence="4" id="KW-0479">Metal-binding</keyword>
<dbReference type="SUPFAM" id="SSF48264">
    <property type="entry name" value="Cytochrome P450"/>
    <property type="match status" value="1"/>
</dbReference>
<feature type="region of interest" description="Disordered" evidence="6">
    <location>
        <begin position="531"/>
        <end position="552"/>
    </location>
</feature>
<comment type="cofactor">
    <cofactor evidence="1">
        <name>heme</name>
        <dbReference type="ChEBI" id="CHEBI:30413"/>
    </cofactor>
</comment>